<feature type="compositionally biased region" description="Low complexity" evidence="1">
    <location>
        <begin position="36"/>
        <end position="48"/>
    </location>
</feature>
<keyword evidence="4" id="KW-1185">Reference proteome</keyword>
<dbReference type="EMBL" id="JARIHO010000019">
    <property type="protein sequence ID" value="KAJ7347403.1"/>
    <property type="molecule type" value="Genomic_DNA"/>
</dbReference>
<proteinExistence type="predicted"/>
<evidence type="ECO:0000313" key="3">
    <source>
        <dbReference type="EMBL" id="KAJ7347403.1"/>
    </source>
</evidence>
<dbReference type="Proteomes" id="UP001218218">
    <property type="component" value="Unassembled WGS sequence"/>
</dbReference>
<comment type="caution">
    <text evidence="3">The sequence shown here is derived from an EMBL/GenBank/DDBJ whole genome shotgun (WGS) entry which is preliminary data.</text>
</comment>
<dbReference type="PROSITE" id="PS50181">
    <property type="entry name" value="FBOX"/>
    <property type="match status" value="1"/>
</dbReference>
<feature type="region of interest" description="Disordered" evidence="1">
    <location>
        <begin position="31"/>
        <end position="50"/>
    </location>
</feature>
<name>A0AAD7A135_9AGAR</name>
<organism evidence="3 4">
    <name type="scientific">Mycena albidolilacea</name>
    <dbReference type="NCBI Taxonomy" id="1033008"/>
    <lineage>
        <taxon>Eukaryota</taxon>
        <taxon>Fungi</taxon>
        <taxon>Dikarya</taxon>
        <taxon>Basidiomycota</taxon>
        <taxon>Agaricomycotina</taxon>
        <taxon>Agaricomycetes</taxon>
        <taxon>Agaricomycetidae</taxon>
        <taxon>Agaricales</taxon>
        <taxon>Marasmiineae</taxon>
        <taxon>Mycenaceae</taxon>
        <taxon>Mycena</taxon>
    </lineage>
</organism>
<feature type="domain" description="F-box" evidence="2">
    <location>
        <begin position="48"/>
        <end position="99"/>
    </location>
</feature>
<reference evidence="3" key="1">
    <citation type="submission" date="2023-03" db="EMBL/GenBank/DDBJ databases">
        <title>Massive genome expansion in bonnet fungi (Mycena s.s.) driven by repeated elements and novel gene families across ecological guilds.</title>
        <authorList>
            <consortium name="Lawrence Berkeley National Laboratory"/>
            <person name="Harder C.B."/>
            <person name="Miyauchi S."/>
            <person name="Viragh M."/>
            <person name="Kuo A."/>
            <person name="Thoen E."/>
            <person name="Andreopoulos B."/>
            <person name="Lu D."/>
            <person name="Skrede I."/>
            <person name="Drula E."/>
            <person name="Henrissat B."/>
            <person name="Morin E."/>
            <person name="Kohler A."/>
            <person name="Barry K."/>
            <person name="LaButti K."/>
            <person name="Morin E."/>
            <person name="Salamov A."/>
            <person name="Lipzen A."/>
            <person name="Mereny Z."/>
            <person name="Hegedus B."/>
            <person name="Baldrian P."/>
            <person name="Stursova M."/>
            <person name="Weitz H."/>
            <person name="Taylor A."/>
            <person name="Grigoriev I.V."/>
            <person name="Nagy L.G."/>
            <person name="Martin F."/>
            <person name="Kauserud H."/>
        </authorList>
    </citation>
    <scope>NUCLEOTIDE SEQUENCE</scope>
    <source>
        <strain evidence="3">CBHHK002</strain>
    </source>
</reference>
<dbReference type="InterPro" id="IPR001810">
    <property type="entry name" value="F-box_dom"/>
</dbReference>
<accession>A0AAD7A135</accession>
<gene>
    <name evidence="3" type="ORF">DFH08DRAFT_1002256</name>
</gene>
<evidence type="ECO:0000256" key="1">
    <source>
        <dbReference type="SAM" id="MobiDB-lite"/>
    </source>
</evidence>
<protein>
    <recommendedName>
        <fullName evidence="2">F-box domain-containing protein</fullName>
    </recommendedName>
</protein>
<dbReference type="AlphaFoldDB" id="A0AAD7A135"/>
<evidence type="ECO:0000259" key="2">
    <source>
        <dbReference type="PROSITE" id="PS50181"/>
    </source>
</evidence>
<sequence>MANERLGLQLQYGFSSANYLYSARASKRLKTTSQGAAPDDAATPSPADNTLTGMPLDILRRILETMSPAELLAMYDVNKGFRRMLVKSGKKENPIWVNSREHHGIPKPFEGFDELAWARFIFGRICEECEKNESDAPDFGLMMRLCTNCREANLYQELDFSEESDEEDEMGPILEFEDSFPHSNWYSSREEIFEAGYSHGWSGWASPGRNQYWWAPYLYDILPLVRGARRGVRGAQEKLDKLFEEGERRLKHGELCDEWRDGVEEEENRAKQESLKNKFKALGYQDPDLGGLDSHKVLVQFKHPLTEDAWAVMRESLEGPIQNKRRIRMLNEHPETMQARRFLAREAYLAYAVTVPPREATFLPTLAGLEAIPEIRSICEREPDVDVTIADFSALPSIIEGWVTAKRVRLTQLANGATPENTADRFNLASTIFRCHNGHNVGQEKLGRPAMFGGDEAMRHVEETCDPQLDHALSEVASALVASLGLDPNTASVADMDHHNARFRCDGRVAYDVCGKYNKDIKVFTWRGCITHAIETHHYGSQEETPSYRKLDTDYYHKVGTVSFVVIPAHPGAESRGPFSYDLPRADSTSWVCGHCTKFVCAPQTFQAVNDHVKTEHGEPHPGTSDVLFAPGVLPVSKSCYSIGRPGSKVPTPKLTAGAQPTPNFLCLRCLKKSKLFRTSRAVCDHLRGVHKIHNAVLDQDYGWANEKYHRPRTVPSQEREAEAVDKDAAHLLGLGHSAAS</sequence>
<evidence type="ECO:0000313" key="4">
    <source>
        <dbReference type="Proteomes" id="UP001218218"/>
    </source>
</evidence>